<protein>
    <submittedName>
        <fullName evidence="1">Alpha/beta fold hydrolase</fullName>
    </submittedName>
</protein>
<name>A0ABZ2M6Q9_9BACT</name>
<keyword evidence="1" id="KW-0378">Hydrolase</keyword>
<evidence type="ECO:0000313" key="2">
    <source>
        <dbReference type="Proteomes" id="UP001370348"/>
    </source>
</evidence>
<dbReference type="Proteomes" id="UP001370348">
    <property type="component" value="Chromosome"/>
</dbReference>
<sequence length="227" mass="25155">MNAPRAVQGPRWLYLHGFASGPQSSKGVALSEHYSRRGIALERLNLRVPSLEHLRFSAMKRVVHDAIGGPSDRAIVFGSSLGALTACRVAEEDARICALVLLAPAFRISPRWRVRLGEEAWRRWEETDALEIDDYAEKRRTTVDYGFIRELESLEAHGDGWPDVRVPTLIVHGVNDDVALIDNARTWAAGKRHVRLVEVDDGHELVASLARIADEADAFLAGFTNGA</sequence>
<dbReference type="RefSeq" id="WP_394827731.1">
    <property type="nucleotide sequence ID" value="NZ_CP089984.1"/>
</dbReference>
<dbReference type="Pfam" id="PF05728">
    <property type="entry name" value="UPF0227"/>
    <property type="match status" value="1"/>
</dbReference>
<evidence type="ECO:0000313" key="1">
    <source>
        <dbReference type="EMBL" id="WXB18090.1"/>
    </source>
</evidence>
<dbReference type="GO" id="GO:0016787">
    <property type="term" value="F:hydrolase activity"/>
    <property type="evidence" value="ECO:0007669"/>
    <property type="project" value="UniProtKB-KW"/>
</dbReference>
<keyword evidence="2" id="KW-1185">Reference proteome</keyword>
<organism evidence="1 2">
    <name type="scientific">Pendulispora albinea</name>
    <dbReference type="NCBI Taxonomy" id="2741071"/>
    <lineage>
        <taxon>Bacteria</taxon>
        <taxon>Pseudomonadati</taxon>
        <taxon>Myxococcota</taxon>
        <taxon>Myxococcia</taxon>
        <taxon>Myxococcales</taxon>
        <taxon>Sorangiineae</taxon>
        <taxon>Pendulisporaceae</taxon>
        <taxon>Pendulispora</taxon>
    </lineage>
</organism>
<proteinExistence type="predicted"/>
<accession>A0ABZ2M6Q9</accession>
<reference evidence="1 2" key="1">
    <citation type="submission" date="2021-12" db="EMBL/GenBank/DDBJ databases">
        <title>Discovery of the Pendulisporaceae a myxobacterial family with distinct sporulation behavior and unique specialized metabolism.</title>
        <authorList>
            <person name="Garcia R."/>
            <person name="Popoff A."/>
            <person name="Bader C.D."/>
            <person name="Loehr J."/>
            <person name="Walesch S."/>
            <person name="Walt C."/>
            <person name="Boldt J."/>
            <person name="Bunk B."/>
            <person name="Haeckl F.J.F.P.J."/>
            <person name="Gunesch A.P."/>
            <person name="Birkelbach J."/>
            <person name="Nuebel U."/>
            <person name="Pietschmann T."/>
            <person name="Bach T."/>
            <person name="Mueller R."/>
        </authorList>
    </citation>
    <scope>NUCLEOTIDE SEQUENCE [LARGE SCALE GENOMIC DNA]</scope>
    <source>
        <strain evidence="1 2">MSr11954</strain>
    </source>
</reference>
<gene>
    <name evidence="1" type="ORF">LZC94_12620</name>
</gene>
<dbReference type="InterPro" id="IPR008886">
    <property type="entry name" value="UPF0227/Esterase_YqiA"/>
</dbReference>
<dbReference type="EMBL" id="CP089984">
    <property type="protein sequence ID" value="WXB18090.1"/>
    <property type="molecule type" value="Genomic_DNA"/>
</dbReference>
<dbReference type="SUPFAM" id="SSF53474">
    <property type="entry name" value="alpha/beta-Hydrolases"/>
    <property type="match status" value="1"/>
</dbReference>
<dbReference type="InterPro" id="IPR029058">
    <property type="entry name" value="AB_hydrolase_fold"/>
</dbReference>
<dbReference type="Gene3D" id="3.40.50.1820">
    <property type="entry name" value="alpha/beta hydrolase"/>
    <property type="match status" value="1"/>
</dbReference>